<evidence type="ECO:0000256" key="1">
    <source>
        <dbReference type="ARBA" id="ARBA00007031"/>
    </source>
</evidence>
<keyword evidence="3" id="KW-1185">Reference proteome</keyword>
<evidence type="ECO:0000313" key="2">
    <source>
        <dbReference type="EMBL" id="BBI21546.1"/>
    </source>
</evidence>
<protein>
    <recommendedName>
        <fullName evidence="4">Transcriptional regulator</fullName>
    </recommendedName>
</protein>
<dbReference type="InterPro" id="IPR041920">
    <property type="entry name" value="ROS/MUCR_sf"/>
</dbReference>
<evidence type="ECO:0000313" key="3">
    <source>
        <dbReference type="Proteomes" id="UP000290057"/>
    </source>
</evidence>
<name>A0A3T1CKM8_9SPHN</name>
<dbReference type="AlphaFoldDB" id="A0A3T1CKM8"/>
<dbReference type="Proteomes" id="UP000290057">
    <property type="component" value="Chromosome"/>
</dbReference>
<reference evidence="2 3" key="1">
    <citation type="submission" date="2019-01" db="EMBL/GenBank/DDBJ databases">
        <title>Complete genome sequence of Erythrobacter flavus KJ5.</title>
        <authorList>
            <person name="Kanesaki Y."/>
            <person name="Brotosudarmo T."/>
            <person name="Moriuchi R."/>
            <person name="Awai K."/>
        </authorList>
    </citation>
    <scope>NUCLEOTIDE SEQUENCE [LARGE SCALE GENOMIC DNA]</scope>
    <source>
        <strain evidence="2 3">KJ5</strain>
    </source>
</reference>
<dbReference type="RefSeq" id="WP_415186374.1">
    <property type="nucleotide sequence ID" value="NZ_AP019389.1"/>
</dbReference>
<gene>
    <name evidence="2" type="ORF">EKJ_23930</name>
</gene>
<dbReference type="GO" id="GO:0006355">
    <property type="term" value="P:regulation of DNA-templated transcription"/>
    <property type="evidence" value="ECO:0007669"/>
    <property type="project" value="InterPro"/>
</dbReference>
<dbReference type="GO" id="GO:0003677">
    <property type="term" value="F:DNA binding"/>
    <property type="evidence" value="ECO:0007669"/>
    <property type="project" value="InterPro"/>
</dbReference>
<sequence length="138" mass="15400">MQNETLVTLTADIVSAHVSANQVDEAGVVALIEGVHKALSELGKTAKEEVEQKPAVPVSRSVKRDHIVCLEDGKKLKMLKRYLRTNFDMTPAEYRDKWGLPSDYPMVAPAYAEMRREMAKKIGLGKAPNQKRGRPKKV</sequence>
<organism evidence="2 3">
    <name type="scientific">Qipengyuania flava</name>
    <dbReference type="NCBI Taxonomy" id="192812"/>
    <lineage>
        <taxon>Bacteria</taxon>
        <taxon>Pseudomonadati</taxon>
        <taxon>Pseudomonadota</taxon>
        <taxon>Alphaproteobacteria</taxon>
        <taxon>Sphingomonadales</taxon>
        <taxon>Erythrobacteraceae</taxon>
        <taxon>Qipengyuania</taxon>
    </lineage>
</organism>
<evidence type="ECO:0008006" key="4">
    <source>
        <dbReference type="Google" id="ProtNLM"/>
    </source>
</evidence>
<dbReference type="GO" id="GO:0008270">
    <property type="term" value="F:zinc ion binding"/>
    <property type="evidence" value="ECO:0007669"/>
    <property type="project" value="InterPro"/>
</dbReference>
<dbReference type="InterPro" id="IPR008807">
    <property type="entry name" value="ROS_MUCR"/>
</dbReference>
<dbReference type="EMBL" id="AP019389">
    <property type="protein sequence ID" value="BBI21546.1"/>
    <property type="molecule type" value="Genomic_DNA"/>
</dbReference>
<dbReference type="Pfam" id="PF05443">
    <property type="entry name" value="ROS_MUCR"/>
    <property type="match status" value="1"/>
</dbReference>
<dbReference type="Gene3D" id="1.10.10.1550">
    <property type="entry name" value="ROS/MUCR transcriptional regulator protein"/>
    <property type="match status" value="1"/>
</dbReference>
<comment type="similarity">
    <text evidence="1">Belongs to the ros/MucR family.</text>
</comment>
<accession>A0A3T1CKM8</accession>
<proteinExistence type="inferred from homology"/>